<reference evidence="1 2" key="1">
    <citation type="submission" date="2018-10" db="EMBL/GenBank/DDBJ databases">
        <title>Complete genome sequence of Malassezia restricta CBS 7877.</title>
        <authorList>
            <person name="Morand S.C."/>
            <person name="Bertignac M."/>
            <person name="Iltis A."/>
            <person name="Kolder I."/>
            <person name="Pirovano W."/>
            <person name="Jourdain R."/>
            <person name="Clavaud C."/>
        </authorList>
    </citation>
    <scope>NUCLEOTIDE SEQUENCE [LARGE SCALE GENOMIC DNA]</scope>
    <source>
        <strain evidence="1 2">CBS 7877</strain>
    </source>
</reference>
<organism evidence="1 2">
    <name type="scientific">Malassezia restricta (strain ATCC 96810 / NBRC 103918 / CBS 7877)</name>
    <name type="common">Seborrheic dermatitis infection agent</name>
    <dbReference type="NCBI Taxonomy" id="425264"/>
    <lineage>
        <taxon>Eukaryota</taxon>
        <taxon>Fungi</taxon>
        <taxon>Dikarya</taxon>
        <taxon>Basidiomycota</taxon>
        <taxon>Ustilaginomycotina</taxon>
        <taxon>Malasseziomycetes</taxon>
        <taxon>Malasseziales</taxon>
        <taxon>Malasseziaceae</taxon>
        <taxon>Malassezia</taxon>
    </lineage>
</organism>
<name>A0A3G2SCH0_MALR7</name>
<sequence length="653" mass="72620">MPPDASASSVAAQRASVQWRTRTLFPLAVAILSHAALVREANVLSMRLGLHVRFQLAVHRPHVCHRSQHDGLDDIRADASVADASLAKAVVRVVDMDRCTIQTWPCAFLAHQVRVMQRMCGAMAWGDMDVRAQVLGPTQPAFAPVAHVLIPLVPCEDVLMPLLPWYGGEAVMGTCRLRVAWTAQQRACQLMVRDVRGLSRRLVSQVHWQVRIGSDTYATQPVDVGADAVCHHTFRRSAWPDAVLATLFGRPTRTLLTEIEAHDQAQEQAATRGTSTYAAHDVAQVVGAPLRMRRPERDRQWEQWCSTLVTVHMQGAAVQSGAFVARPAPAHLLGVALAQEAAAVAWTHVEGLAMGDVSLRDAHDVVRASDARFLPLQRVAEHPGTALRVHAVWPPAMHDVPPPHAHDTMHATLRLHVACAHEDRPHLTYDVRLAWRWRRAHAPEPPRWDCHSDPGEHVVQRLYRVRWAPHTPGAADLWRADTRNVQVPGSDLLGSWHVRGLSLVRDYYAELVWQRRVRHGMPTVPAWTPPALRADDAFRDLRTLWAGLHAAQPRRYTGHATCVDALVCTHRGWLTWGQRVWCELCGAFLVMRRAPRERITHAILLHRAHVALLSPDAPTLALYTSSASYALAADSWASAHAWQHALAPASHIT</sequence>
<proteinExistence type="predicted"/>
<dbReference type="SUPFAM" id="SSF50729">
    <property type="entry name" value="PH domain-like"/>
    <property type="match status" value="1"/>
</dbReference>
<keyword evidence="2" id="KW-1185">Reference proteome</keyword>
<dbReference type="OrthoDB" id="3366139at2759"/>
<protein>
    <submittedName>
        <fullName evidence="1">Uncharacterized protein</fullName>
    </submittedName>
</protein>
<evidence type="ECO:0000313" key="2">
    <source>
        <dbReference type="Proteomes" id="UP000269793"/>
    </source>
</evidence>
<dbReference type="Proteomes" id="UP000269793">
    <property type="component" value="Chromosome VI"/>
</dbReference>
<dbReference type="EMBL" id="CP033153">
    <property type="protein sequence ID" value="AYO44217.1"/>
    <property type="molecule type" value="Genomic_DNA"/>
</dbReference>
<evidence type="ECO:0000313" key="1">
    <source>
        <dbReference type="EMBL" id="AYO44217.1"/>
    </source>
</evidence>
<accession>A0A3G2SCH0</accession>
<dbReference type="VEuPathDB" id="FungiDB:DNF11_3267"/>
<gene>
    <name evidence="1" type="ORF">DNF11_3267</name>
</gene>
<dbReference type="AlphaFoldDB" id="A0A3G2SCH0"/>